<protein>
    <submittedName>
        <fullName evidence="1">Uncharacterized protein DUF4194</fullName>
    </submittedName>
</protein>
<accession>A0A4R6GIE6</accession>
<dbReference type="InterPro" id="IPR025449">
    <property type="entry name" value="JetB"/>
</dbReference>
<name>A0A4R6GIE6_9BURK</name>
<dbReference type="Pfam" id="PF13835">
    <property type="entry name" value="DUF4194"/>
    <property type="match status" value="1"/>
</dbReference>
<proteinExistence type="predicted"/>
<evidence type="ECO:0000313" key="2">
    <source>
        <dbReference type="Proteomes" id="UP000294737"/>
    </source>
</evidence>
<dbReference type="Proteomes" id="UP000294737">
    <property type="component" value="Unassembled WGS sequence"/>
</dbReference>
<gene>
    <name evidence="1" type="ORF">EV677_1336</name>
</gene>
<organism evidence="1 2">
    <name type="scientific">Herminiimonas fonticola</name>
    <dbReference type="NCBI Taxonomy" id="303380"/>
    <lineage>
        <taxon>Bacteria</taxon>
        <taxon>Pseudomonadati</taxon>
        <taxon>Pseudomonadota</taxon>
        <taxon>Betaproteobacteria</taxon>
        <taxon>Burkholderiales</taxon>
        <taxon>Oxalobacteraceae</taxon>
        <taxon>Herminiimonas</taxon>
    </lineage>
</organism>
<dbReference type="RefSeq" id="WP_112991470.1">
    <property type="nucleotide sequence ID" value="NZ_PTLZ01000001.1"/>
</dbReference>
<dbReference type="AlphaFoldDB" id="A0A4R6GIE6"/>
<evidence type="ECO:0000313" key="1">
    <source>
        <dbReference type="EMBL" id="TDN94779.1"/>
    </source>
</evidence>
<keyword evidence="2" id="KW-1185">Reference proteome</keyword>
<reference evidence="1 2" key="1">
    <citation type="submission" date="2019-03" db="EMBL/GenBank/DDBJ databases">
        <title>Genomic Encyclopedia of Type Strains, Phase IV (KMG-IV): sequencing the most valuable type-strain genomes for metagenomic binning, comparative biology and taxonomic classification.</title>
        <authorList>
            <person name="Goeker M."/>
        </authorList>
    </citation>
    <scope>NUCLEOTIDE SEQUENCE [LARGE SCALE GENOMIC DNA]</scope>
    <source>
        <strain evidence="1 2">DSM 18555</strain>
    </source>
</reference>
<comment type="caution">
    <text evidence="1">The sequence shown here is derived from an EMBL/GenBank/DDBJ whole genome shotgun (WGS) entry which is preliminary data.</text>
</comment>
<dbReference type="OrthoDB" id="5800855at2"/>
<sequence length="230" mass="25802">MMTSLEAKLTERNITQDRFREVTTRLFAVGTIVRAEGGVEERLYDDARRIAELLEDYLGFSGFRLIHDEKIEAFRLYAPGTHIPGVQNDELDPVPSLRAKTSADFVAAALALRFLYQQGLADGSTLSDKGEVHIQLEALATTLQTQLKRPFPESMTERRAVIMELRRHRIIRTSSNFTMTDEDELIAILPTIMGLMGEDVLVQAMAAEGVLETEEDADSDTDEDEAEQQP</sequence>
<dbReference type="EMBL" id="SNWF01000004">
    <property type="protein sequence ID" value="TDN94779.1"/>
    <property type="molecule type" value="Genomic_DNA"/>
</dbReference>